<comment type="caution">
    <text evidence="1">The sequence shown here is derived from an EMBL/GenBank/DDBJ whole genome shotgun (WGS) entry which is preliminary data.</text>
</comment>
<reference evidence="2" key="1">
    <citation type="submission" date="2015-03" db="EMBL/GenBank/DDBJ databases">
        <title>Pseudomonas frederiksbergensis hydrocarbon degrader.</title>
        <authorList>
            <person name="Brown L.M."/>
            <person name="Ruiz O.N."/>
            <person name="Mueller S."/>
            <person name="Gunasekera T.S."/>
        </authorList>
    </citation>
    <scope>NUCLEOTIDE SEQUENCE [LARGE SCALE GENOMIC DNA]</scope>
    <source>
        <strain evidence="2">SI8</strain>
    </source>
</reference>
<proteinExistence type="predicted"/>
<accession>A0A0B1Z4A2</accession>
<protein>
    <submittedName>
        <fullName evidence="1">Uncharacterized protein</fullName>
    </submittedName>
</protein>
<dbReference type="InterPro" id="IPR045390">
    <property type="entry name" value="ABC-3C_MC3"/>
</dbReference>
<dbReference type="Pfam" id="PF20131">
    <property type="entry name" value="MC3"/>
    <property type="match status" value="1"/>
</dbReference>
<dbReference type="RefSeq" id="WP_039588962.1">
    <property type="nucleotide sequence ID" value="NZ_JQGJ02000004.1"/>
</dbReference>
<evidence type="ECO:0000313" key="1">
    <source>
        <dbReference type="EMBL" id="KHK65894.1"/>
    </source>
</evidence>
<organism evidence="1 2">
    <name type="scientific">Pseudomonas frederiksbergensis</name>
    <dbReference type="NCBI Taxonomy" id="104087"/>
    <lineage>
        <taxon>Bacteria</taxon>
        <taxon>Pseudomonadati</taxon>
        <taxon>Pseudomonadota</taxon>
        <taxon>Gammaproteobacteria</taxon>
        <taxon>Pseudomonadales</taxon>
        <taxon>Pseudomonadaceae</taxon>
        <taxon>Pseudomonas</taxon>
    </lineage>
</organism>
<dbReference type="Proteomes" id="UP000030949">
    <property type="component" value="Unassembled WGS sequence"/>
</dbReference>
<dbReference type="OrthoDB" id="6924451at2"/>
<dbReference type="EMBL" id="JQGJ01000002">
    <property type="protein sequence ID" value="KHK65894.1"/>
    <property type="molecule type" value="Genomic_DNA"/>
</dbReference>
<gene>
    <name evidence="1" type="ORF">JZ00_03730</name>
</gene>
<evidence type="ECO:0000313" key="2">
    <source>
        <dbReference type="Proteomes" id="UP000030949"/>
    </source>
</evidence>
<dbReference type="AlphaFoldDB" id="A0A0B1Z4A2"/>
<name>A0A0B1Z4A2_9PSED</name>
<sequence>MSEAYMDHQLIHNSSLACFVLTHFIGEYQEAGLGQTPDLPKLMLVLPLVWNQRSRDALSKRTSRSTLGAVLRETPVLKIDLQRRVSAHAATTLQGLNLAVSSRLVGKIGSKGSETSFQVLVDRWPRGIKNTIPAAMLQTTEKLAKWFATDTTENLYKLLFGIPNEIHD</sequence>